<feature type="region of interest" description="Disordered" evidence="1">
    <location>
        <begin position="61"/>
        <end position="80"/>
    </location>
</feature>
<evidence type="ECO:0000256" key="1">
    <source>
        <dbReference type="SAM" id="MobiDB-lite"/>
    </source>
</evidence>
<sequence length="80" mass="9217">MEKAKLKQTNRKRLAPAFYGRKTTFRPIKSGFYLFFRSGFCRVLAPNSDLDETYTFLNGKGQNKRDQAVSPGVLWPKNNV</sequence>
<evidence type="ECO:0000313" key="3">
    <source>
        <dbReference type="Proteomes" id="UP000554482"/>
    </source>
</evidence>
<comment type="caution">
    <text evidence="2">The sequence shown here is derived from an EMBL/GenBank/DDBJ whole genome shotgun (WGS) entry which is preliminary data.</text>
</comment>
<protein>
    <submittedName>
        <fullName evidence="2">Uncharacterized protein</fullName>
    </submittedName>
</protein>
<proteinExistence type="predicted"/>
<keyword evidence="3" id="KW-1185">Reference proteome</keyword>
<reference evidence="2 3" key="1">
    <citation type="submission" date="2020-06" db="EMBL/GenBank/DDBJ databases">
        <title>Transcriptomic and genomic resources for Thalictrum thalictroides and T. hernandezii: Facilitating candidate gene discovery in an emerging model plant lineage.</title>
        <authorList>
            <person name="Arias T."/>
            <person name="Riano-Pachon D.M."/>
            <person name="Di Stilio V.S."/>
        </authorList>
    </citation>
    <scope>NUCLEOTIDE SEQUENCE [LARGE SCALE GENOMIC DNA]</scope>
    <source>
        <strain evidence="3">cv. WT478/WT964</strain>
        <tissue evidence="2">Leaves</tissue>
    </source>
</reference>
<evidence type="ECO:0000313" key="2">
    <source>
        <dbReference type="EMBL" id="KAF5182881.1"/>
    </source>
</evidence>
<name>A0A7J6VDW3_THATH</name>
<dbReference type="EMBL" id="JABWDY010034190">
    <property type="protein sequence ID" value="KAF5182881.1"/>
    <property type="molecule type" value="Genomic_DNA"/>
</dbReference>
<gene>
    <name evidence="2" type="ORF">FRX31_027532</name>
</gene>
<dbReference type="Proteomes" id="UP000554482">
    <property type="component" value="Unassembled WGS sequence"/>
</dbReference>
<organism evidence="2 3">
    <name type="scientific">Thalictrum thalictroides</name>
    <name type="common">Rue-anemone</name>
    <name type="synonym">Anemone thalictroides</name>
    <dbReference type="NCBI Taxonomy" id="46969"/>
    <lineage>
        <taxon>Eukaryota</taxon>
        <taxon>Viridiplantae</taxon>
        <taxon>Streptophyta</taxon>
        <taxon>Embryophyta</taxon>
        <taxon>Tracheophyta</taxon>
        <taxon>Spermatophyta</taxon>
        <taxon>Magnoliopsida</taxon>
        <taxon>Ranunculales</taxon>
        <taxon>Ranunculaceae</taxon>
        <taxon>Thalictroideae</taxon>
        <taxon>Thalictrum</taxon>
    </lineage>
</organism>
<accession>A0A7J6VDW3</accession>
<dbReference type="AlphaFoldDB" id="A0A7J6VDW3"/>